<evidence type="ECO:0000256" key="1">
    <source>
        <dbReference type="SAM" id="Phobius"/>
    </source>
</evidence>
<feature type="transmembrane region" description="Helical" evidence="1">
    <location>
        <begin position="220"/>
        <end position="239"/>
    </location>
</feature>
<dbReference type="RefSeq" id="WP_127153825.1">
    <property type="nucleotide sequence ID" value="NZ_CP029042.1"/>
</dbReference>
<evidence type="ECO:0000313" key="2">
    <source>
        <dbReference type="EMBL" id="AZS75047.1"/>
    </source>
</evidence>
<dbReference type="Proteomes" id="UP000275579">
    <property type="component" value="Chromosome"/>
</dbReference>
<feature type="transmembrane region" description="Helical" evidence="1">
    <location>
        <begin position="135"/>
        <end position="156"/>
    </location>
</feature>
<accession>A0A3Q9KDZ4</accession>
<keyword evidence="1" id="KW-0812">Transmembrane</keyword>
<keyword evidence="1" id="KW-1133">Transmembrane helix</keyword>
<protein>
    <submittedName>
        <fullName evidence="2">Uncharacterized protein</fullName>
    </submittedName>
</protein>
<evidence type="ECO:0000313" key="3">
    <source>
        <dbReference type="Proteomes" id="UP000275579"/>
    </source>
</evidence>
<sequence length="465" mass="49547">MTGRVLRIELKRSVAPWPGIVVLGGSLAIFCLYDGLWWRGTAGWTAQWTSMALWTRSLLTFLWPLAVGTGAVYGLREPRSRMAELLTTVPRPAWRRAALPAGAMALALASGFGLLVLVGGVQVALGRTTYTPLDWLPISLVAALALVAGAVFGMGVARALPSVLTPPGLVLFFLMLTALLQQNSDETLPSSIAPNRLAQLLPVTAEPREMLLTLSGSVHLGQTLWLLGLLATGFALLSAVTRRARLLAVIPVLAGAALALLVLPAAARDTYVVDKAAAALVCDGPVCVTQANRSRLPELERRGKEALRVLHEVLGDKAPNAVREDTRLRAIADKREPSGDVVLVDFDDRLLADATGEKLTRALIAQGLAPSCYGNDDREGGGRGNVPVQSVAVSWALHDSRLQPLAERGSDAYLRTIWPDADVAWQRLTALSPAEQRSRIAELHTAGLSCAADHQLAVLAGKATR</sequence>
<keyword evidence="1" id="KW-0472">Membrane</keyword>
<gene>
    <name evidence="2" type="ORF">DDE74_32710</name>
</gene>
<proteinExistence type="predicted"/>
<dbReference type="AlphaFoldDB" id="A0A3Q9KDZ4"/>
<feature type="transmembrane region" description="Helical" evidence="1">
    <location>
        <begin position="58"/>
        <end position="76"/>
    </location>
</feature>
<reference evidence="2 3" key="1">
    <citation type="submission" date="2018-04" db="EMBL/GenBank/DDBJ databases">
        <title>Complete genome sequences of Streptomyces lydicus strain WYEC and characterization of antagonistic properties of biological control agents.</title>
        <authorList>
            <person name="Mariita R.M."/>
            <person name="Sello J.K."/>
        </authorList>
    </citation>
    <scope>NUCLEOTIDE SEQUENCE [LARGE SCALE GENOMIC DNA]</scope>
    <source>
        <strain evidence="2 3">WYEC 108</strain>
    </source>
</reference>
<feature type="transmembrane region" description="Helical" evidence="1">
    <location>
        <begin position="20"/>
        <end position="38"/>
    </location>
</feature>
<feature type="transmembrane region" description="Helical" evidence="1">
    <location>
        <begin position="163"/>
        <end position="180"/>
    </location>
</feature>
<dbReference type="EMBL" id="CP029042">
    <property type="protein sequence ID" value="AZS75047.1"/>
    <property type="molecule type" value="Genomic_DNA"/>
</dbReference>
<feature type="transmembrane region" description="Helical" evidence="1">
    <location>
        <begin position="246"/>
        <end position="267"/>
    </location>
</feature>
<organism evidence="2 3">
    <name type="scientific">Streptomyces lydicus</name>
    <dbReference type="NCBI Taxonomy" id="47763"/>
    <lineage>
        <taxon>Bacteria</taxon>
        <taxon>Bacillati</taxon>
        <taxon>Actinomycetota</taxon>
        <taxon>Actinomycetes</taxon>
        <taxon>Kitasatosporales</taxon>
        <taxon>Streptomycetaceae</taxon>
        <taxon>Streptomyces</taxon>
    </lineage>
</organism>
<feature type="transmembrane region" description="Helical" evidence="1">
    <location>
        <begin position="97"/>
        <end position="123"/>
    </location>
</feature>
<name>A0A3Q9KDZ4_9ACTN</name>